<keyword evidence="1" id="KW-0175">Coiled coil</keyword>
<evidence type="ECO:0000313" key="4">
    <source>
        <dbReference type="Proteomes" id="UP000533637"/>
    </source>
</evidence>
<dbReference type="InterPro" id="IPR006224">
    <property type="entry name" value="PsdUridine_synth_RluA-like_CS"/>
</dbReference>
<dbReference type="InterPro" id="IPR020103">
    <property type="entry name" value="PsdUridine_synth_cat_dom_sf"/>
</dbReference>
<dbReference type="CDD" id="cd02869">
    <property type="entry name" value="PseudoU_synth_RluA_like"/>
    <property type="match status" value="1"/>
</dbReference>
<keyword evidence="3" id="KW-0413">Isomerase</keyword>
<comment type="caution">
    <text evidence="3">The sequence shown here is derived from an EMBL/GenBank/DDBJ whole genome shotgun (WGS) entry which is preliminary data.</text>
</comment>
<dbReference type="Proteomes" id="UP000533637">
    <property type="component" value="Unassembled WGS sequence"/>
</dbReference>
<proteinExistence type="predicted"/>
<organism evidence="3 4">
    <name type="scientific">Parabacteroides faecis</name>
    <dbReference type="NCBI Taxonomy" id="1217282"/>
    <lineage>
        <taxon>Bacteria</taxon>
        <taxon>Pseudomonadati</taxon>
        <taxon>Bacteroidota</taxon>
        <taxon>Bacteroidia</taxon>
        <taxon>Bacteroidales</taxon>
        <taxon>Tannerellaceae</taxon>
        <taxon>Parabacteroides</taxon>
    </lineage>
</organism>
<evidence type="ECO:0000259" key="2">
    <source>
        <dbReference type="Pfam" id="PF00849"/>
    </source>
</evidence>
<dbReference type="InterPro" id="IPR006145">
    <property type="entry name" value="PsdUridine_synth_RsuA/RluA"/>
</dbReference>
<gene>
    <name evidence="3" type="ORF">GGQ57_004441</name>
</gene>
<sequence length="541" mass="61884">MSKFHRISSPAAHIRLPEKFTYPFHYTPHPLCVMAAEEVQQYLQSKEEWKNDLQQGKMFGVLIVRTPTGEIGYLAAFSGILAGKNLHDYFVPPIYDLQQPQGFFSIEEDRISAINACIKRLQADENYLATRQKLADTVALAAKTIDTVKEEFKEAQLRREEKRLGNPDENELSAMIRESQFQKAELKRLKQQWNDRTAAIQAEVKKFESEIERLKTERKTRSAALQQQLFEQFRIVNGKGEIRDLCDIFKDTAQKVPPAGAGECAAPKLLQYAYLHQLKPVAMAEFWWGNSPKMEIRHHGYFYPACKGKCEPILKHMLQGLNVEDNPLLTDLHRHTELEILFEDDWLLAINKPAGMLSVPGKTDADSVYQRLKTQYPDATGPLIVHRLDMATSGILLIAKTKEVHQNLQAQFKNRTVKKRYTALLDGVITADKGIIDLPLCLDPSDRPRQIVNEKYGKPAMTRYQVLSRSNNQTRIAFYPLTGRTHQLRVHASHPQGLNTPIIGDELYGKGAERLYLHAEFLEFRHPVSGEIIRIEKKADF</sequence>
<feature type="coiled-coil region" evidence="1">
    <location>
        <begin position="172"/>
        <end position="217"/>
    </location>
</feature>
<reference evidence="3 4" key="1">
    <citation type="submission" date="2020-08" db="EMBL/GenBank/DDBJ databases">
        <title>Genomic Encyclopedia of Type Strains, Phase IV (KMG-IV): sequencing the most valuable type-strain genomes for metagenomic binning, comparative biology and taxonomic classification.</title>
        <authorList>
            <person name="Goeker M."/>
        </authorList>
    </citation>
    <scope>NUCLEOTIDE SEQUENCE [LARGE SCALE GENOMIC DNA]</scope>
    <source>
        <strain evidence="3 4">DSM 102983</strain>
    </source>
</reference>
<dbReference type="GO" id="GO:0160142">
    <property type="term" value="F:23S rRNA pseudouridine(746) synthase activity"/>
    <property type="evidence" value="ECO:0007669"/>
    <property type="project" value="UniProtKB-EC"/>
</dbReference>
<dbReference type="EMBL" id="JACHOC010000010">
    <property type="protein sequence ID" value="MBB4624510.1"/>
    <property type="molecule type" value="Genomic_DNA"/>
</dbReference>
<dbReference type="GO" id="GO:0160151">
    <property type="term" value="F:tRNA pseudouridine(32) synthase activity"/>
    <property type="evidence" value="ECO:0007669"/>
    <property type="project" value="UniProtKB-EC"/>
</dbReference>
<dbReference type="RefSeq" id="WP_183672135.1">
    <property type="nucleotide sequence ID" value="NZ_BMPB01000009.1"/>
</dbReference>
<dbReference type="SUPFAM" id="SSF55120">
    <property type="entry name" value="Pseudouridine synthase"/>
    <property type="match status" value="1"/>
</dbReference>
<feature type="domain" description="Pseudouridine synthase RsuA/RluA-like" evidence="2">
    <location>
        <begin position="347"/>
        <end position="494"/>
    </location>
</feature>
<dbReference type="EC" id="5.4.99.28" evidence="3"/>
<evidence type="ECO:0000256" key="1">
    <source>
        <dbReference type="SAM" id="Coils"/>
    </source>
</evidence>
<dbReference type="PROSITE" id="PS01129">
    <property type="entry name" value="PSI_RLU"/>
    <property type="match status" value="1"/>
</dbReference>
<dbReference type="PANTHER" id="PTHR21600">
    <property type="entry name" value="MITOCHONDRIAL RNA PSEUDOURIDINE SYNTHASE"/>
    <property type="match status" value="1"/>
</dbReference>
<dbReference type="InterPro" id="IPR050188">
    <property type="entry name" value="RluA_PseudoU_synthase"/>
</dbReference>
<dbReference type="Gene3D" id="3.30.2350.10">
    <property type="entry name" value="Pseudouridine synthase"/>
    <property type="match status" value="1"/>
</dbReference>
<evidence type="ECO:0000313" key="3">
    <source>
        <dbReference type="EMBL" id="MBB4624510.1"/>
    </source>
</evidence>
<name>A0ABR6KSN4_9BACT</name>
<dbReference type="Pfam" id="PF00849">
    <property type="entry name" value="PseudoU_synth_2"/>
    <property type="match status" value="1"/>
</dbReference>
<protein>
    <submittedName>
        <fullName evidence="3">tRNA pseudouridine32 synthase/23S rRNA pseudouridine746 synthase</fullName>
        <ecNumber evidence="3">5.4.99.28</ecNumber>
        <ecNumber evidence="3">5.4.99.29</ecNumber>
    </submittedName>
</protein>
<dbReference type="EC" id="5.4.99.29" evidence="3"/>
<keyword evidence="4" id="KW-1185">Reference proteome</keyword>
<accession>A0ABR6KSN4</accession>
<dbReference type="PANTHER" id="PTHR21600:SF89">
    <property type="entry name" value="RIBOSOMAL LARGE SUBUNIT PSEUDOURIDINE SYNTHASE A"/>
    <property type="match status" value="1"/>
</dbReference>